<dbReference type="InterPro" id="IPR036073">
    <property type="entry name" value="Desulfoferrodoxin_Fe-bd_dom_sf"/>
</dbReference>
<organism evidence="6 7">
    <name type="scientific">Turicibacter sanguinis</name>
    <dbReference type="NCBI Taxonomy" id="154288"/>
    <lineage>
        <taxon>Bacteria</taxon>
        <taxon>Bacillati</taxon>
        <taxon>Bacillota</taxon>
        <taxon>Erysipelotrichia</taxon>
        <taxon>Erysipelotrichales</taxon>
        <taxon>Turicibacteraceae</taxon>
        <taxon>Turicibacter</taxon>
    </lineage>
</organism>
<evidence type="ECO:0000256" key="1">
    <source>
        <dbReference type="ARBA" id="ARBA00005941"/>
    </source>
</evidence>
<dbReference type="InterPro" id="IPR051233">
    <property type="entry name" value="Desulfoferrodoxin_SOR"/>
</dbReference>
<protein>
    <submittedName>
        <fullName evidence="6">Desulfoferrodoxin</fullName>
    </submittedName>
</protein>
<keyword evidence="2" id="KW-0813">Transport</keyword>
<dbReference type="GO" id="GO:0005506">
    <property type="term" value="F:iron ion binding"/>
    <property type="evidence" value="ECO:0007669"/>
    <property type="project" value="InterPro"/>
</dbReference>
<sequence length="126" mass="14132">MKFYICPTCGNVIELIEDHKVPVMCCGKKMEELVPNSTEAAVEKHMPVPTVENGVLKVSVGEVEHPSIEKHWIPFVAVKASDLVMRREIKATEKPEAIFPIGDFKGEVEVYAWCNLHGLWKATITL</sequence>
<keyword evidence="3" id="KW-0479">Metal-binding</keyword>
<evidence type="ECO:0000256" key="4">
    <source>
        <dbReference type="ARBA" id="ARBA00022982"/>
    </source>
</evidence>
<name>A0A173SCN2_9FIRM</name>
<dbReference type="GO" id="GO:0016491">
    <property type="term" value="F:oxidoreductase activity"/>
    <property type="evidence" value="ECO:0007669"/>
    <property type="project" value="InterPro"/>
</dbReference>
<dbReference type="PANTHER" id="PTHR36541">
    <property type="entry name" value="SUPEROXIDE REDUCTASE-RELATED"/>
    <property type="match status" value="1"/>
</dbReference>
<keyword evidence="4" id="KW-0249">Electron transport</keyword>
<gene>
    <name evidence="6" type="ORF">GMA92_01320</name>
</gene>
<proteinExistence type="inferred from homology"/>
<comment type="caution">
    <text evidence="6">The sequence shown here is derived from an EMBL/GenBank/DDBJ whole genome shotgun (WGS) entry which is preliminary data.</text>
</comment>
<dbReference type="InterPro" id="IPR002742">
    <property type="entry name" value="Desulfoferrodoxin_Fe-bd_dom"/>
</dbReference>
<dbReference type="Pfam" id="PF01880">
    <property type="entry name" value="Desulfoferrodox"/>
    <property type="match status" value="1"/>
</dbReference>
<keyword evidence="5" id="KW-0408">Iron</keyword>
<evidence type="ECO:0000256" key="3">
    <source>
        <dbReference type="ARBA" id="ARBA00022723"/>
    </source>
</evidence>
<comment type="similarity">
    <text evidence="1">Belongs to the desulfoferrodoxin family.</text>
</comment>
<evidence type="ECO:0000313" key="7">
    <source>
        <dbReference type="Proteomes" id="UP000487649"/>
    </source>
</evidence>
<evidence type="ECO:0000313" key="6">
    <source>
        <dbReference type="EMBL" id="MTK20076.1"/>
    </source>
</evidence>
<dbReference type="PANTHER" id="PTHR36541:SF1">
    <property type="entry name" value="SUPEROXIDE REDUCTASE-RELATED"/>
    <property type="match status" value="1"/>
</dbReference>
<dbReference type="GeneID" id="60058719"/>
<evidence type="ECO:0000256" key="5">
    <source>
        <dbReference type="ARBA" id="ARBA00023004"/>
    </source>
</evidence>
<dbReference type="RefSeq" id="WP_006783632.1">
    <property type="nucleotide sequence ID" value="NZ_CABJBH010000006.1"/>
</dbReference>
<reference evidence="6 7" key="1">
    <citation type="journal article" date="2019" name="Nat. Med.">
        <title>A library of human gut bacterial isolates paired with longitudinal multiomics data enables mechanistic microbiome research.</title>
        <authorList>
            <person name="Poyet M."/>
            <person name="Groussin M."/>
            <person name="Gibbons S.M."/>
            <person name="Avila-Pacheco J."/>
            <person name="Jiang X."/>
            <person name="Kearney S.M."/>
            <person name="Perrotta A.R."/>
            <person name="Berdy B."/>
            <person name="Zhao S."/>
            <person name="Lieberman T.D."/>
            <person name="Swanson P.K."/>
            <person name="Smith M."/>
            <person name="Roesemann S."/>
            <person name="Alexander J.E."/>
            <person name="Rich S.A."/>
            <person name="Livny J."/>
            <person name="Vlamakis H."/>
            <person name="Clish C."/>
            <person name="Bullock K."/>
            <person name="Deik A."/>
            <person name="Scott J."/>
            <person name="Pierce K.A."/>
            <person name="Xavier R.J."/>
            <person name="Alm E.J."/>
        </authorList>
    </citation>
    <scope>NUCLEOTIDE SEQUENCE [LARGE SCALE GENOMIC DNA]</scope>
    <source>
        <strain evidence="6 7">BIOML-A198</strain>
    </source>
</reference>
<dbReference type="Gene3D" id="2.60.40.730">
    <property type="entry name" value="SOR catalytic domain"/>
    <property type="match status" value="1"/>
</dbReference>
<dbReference type="Proteomes" id="UP000487649">
    <property type="component" value="Unassembled WGS sequence"/>
</dbReference>
<dbReference type="SUPFAM" id="SSF57802">
    <property type="entry name" value="Rubredoxin-like"/>
    <property type="match status" value="1"/>
</dbReference>
<accession>A0A173SCN2</accession>
<dbReference type="SUPFAM" id="SSF49367">
    <property type="entry name" value="Superoxide reductase-like"/>
    <property type="match status" value="1"/>
</dbReference>
<dbReference type="AlphaFoldDB" id="A0A173SCN2"/>
<dbReference type="EMBL" id="WMQE01000002">
    <property type="protein sequence ID" value="MTK20076.1"/>
    <property type="molecule type" value="Genomic_DNA"/>
</dbReference>
<evidence type="ECO:0000256" key="2">
    <source>
        <dbReference type="ARBA" id="ARBA00022448"/>
    </source>
</evidence>
<dbReference type="OrthoDB" id="9814936at2"/>